<gene>
    <name evidence="1" type="ORF">ILEXP_LOCUS58488</name>
</gene>
<evidence type="ECO:0000313" key="2">
    <source>
        <dbReference type="Proteomes" id="UP001642360"/>
    </source>
</evidence>
<dbReference type="AlphaFoldDB" id="A0ABC8V3E6"/>
<proteinExistence type="predicted"/>
<evidence type="ECO:0000313" key="1">
    <source>
        <dbReference type="EMBL" id="CAK9187875.1"/>
    </source>
</evidence>
<reference evidence="1 2" key="1">
    <citation type="submission" date="2024-02" db="EMBL/GenBank/DDBJ databases">
        <authorList>
            <person name="Vignale AGUSTIN F."/>
            <person name="Sosa J E."/>
            <person name="Modenutti C."/>
        </authorList>
    </citation>
    <scope>NUCLEOTIDE SEQUENCE [LARGE SCALE GENOMIC DNA]</scope>
</reference>
<organism evidence="1 2">
    <name type="scientific">Ilex paraguariensis</name>
    <name type="common">yerba mate</name>
    <dbReference type="NCBI Taxonomy" id="185542"/>
    <lineage>
        <taxon>Eukaryota</taxon>
        <taxon>Viridiplantae</taxon>
        <taxon>Streptophyta</taxon>
        <taxon>Embryophyta</taxon>
        <taxon>Tracheophyta</taxon>
        <taxon>Spermatophyta</taxon>
        <taxon>Magnoliopsida</taxon>
        <taxon>eudicotyledons</taxon>
        <taxon>Gunneridae</taxon>
        <taxon>Pentapetalae</taxon>
        <taxon>asterids</taxon>
        <taxon>campanulids</taxon>
        <taxon>Aquifoliales</taxon>
        <taxon>Aquifoliaceae</taxon>
        <taxon>Ilex</taxon>
    </lineage>
</organism>
<sequence length="119" mass="13111">MVGIGGDELESLLSKETGLGEKNIKLEGGDLSLYLLLIEAAGRALNWWPYELAVGVVSTGSEMTTEERVRVEIMKELHIERERKGLHCRYSRLCRAEGPQVDVSAALLGLSSWIGTLHC</sequence>
<keyword evidence="2" id="KW-1185">Reference proteome</keyword>
<comment type="caution">
    <text evidence="1">The sequence shown here is derived from an EMBL/GenBank/DDBJ whole genome shotgun (WGS) entry which is preliminary data.</text>
</comment>
<accession>A0ABC8V3E6</accession>
<dbReference type="Proteomes" id="UP001642360">
    <property type="component" value="Unassembled WGS sequence"/>
</dbReference>
<dbReference type="EMBL" id="CAUOFW020010191">
    <property type="protein sequence ID" value="CAK9187875.1"/>
    <property type="molecule type" value="Genomic_DNA"/>
</dbReference>
<protein>
    <submittedName>
        <fullName evidence="1">Uncharacterized protein</fullName>
    </submittedName>
</protein>
<name>A0ABC8V3E6_9AQUA</name>